<evidence type="ECO:0000256" key="2">
    <source>
        <dbReference type="ARBA" id="ARBA00022695"/>
    </source>
</evidence>
<dbReference type="GO" id="GO:0003964">
    <property type="term" value="F:RNA-directed DNA polymerase activity"/>
    <property type="evidence" value="ECO:0007669"/>
    <property type="project" value="UniProtKB-KW"/>
</dbReference>
<evidence type="ECO:0000256" key="1">
    <source>
        <dbReference type="ARBA" id="ARBA00022679"/>
    </source>
</evidence>
<dbReference type="InterPro" id="IPR005162">
    <property type="entry name" value="Retrotrans_gag_dom"/>
</dbReference>
<dbReference type="GO" id="GO:0006508">
    <property type="term" value="P:proteolysis"/>
    <property type="evidence" value="ECO:0007669"/>
    <property type="project" value="InterPro"/>
</dbReference>
<dbReference type="SUPFAM" id="SSF53098">
    <property type="entry name" value="Ribonuclease H-like"/>
    <property type="match status" value="1"/>
</dbReference>
<dbReference type="PANTHER" id="PTHR37984:SF5">
    <property type="entry name" value="PROTEIN NYNRIN-LIKE"/>
    <property type="match status" value="1"/>
</dbReference>
<dbReference type="PROSITE" id="PS50994">
    <property type="entry name" value="INTEGRASE"/>
    <property type="match status" value="1"/>
</dbReference>
<organism evidence="9 10">
    <name type="scientific">Vitis vinifera</name>
    <name type="common">Grape</name>
    <dbReference type="NCBI Taxonomy" id="29760"/>
    <lineage>
        <taxon>Eukaryota</taxon>
        <taxon>Viridiplantae</taxon>
        <taxon>Streptophyta</taxon>
        <taxon>Embryophyta</taxon>
        <taxon>Tracheophyta</taxon>
        <taxon>Spermatophyta</taxon>
        <taxon>Magnoliopsida</taxon>
        <taxon>eudicotyledons</taxon>
        <taxon>Gunneridae</taxon>
        <taxon>Pentapetalae</taxon>
        <taxon>rosids</taxon>
        <taxon>Vitales</taxon>
        <taxon>Vitaceae</taxon>
        <taxon>Viteae</taxon>
        <taxon>Vitis</taxon>
    </lineage>
</organism>
<feature type="domain" description="Integrase catalytic" evidence="8">
    <location>
        <begin position="668"/>
        <end position="776"/>
    </location>
</feature>
<dbReference type="Proteomes" id="UP000288805">
    <property type="component" value="Unassembled WGS sequence"/>
</dbReference>
<evidence type="ECO:0000256" key="7">
    <source>
        <dbReference type="SAM" id="MobiDB-lite"/>
    </source>
</evidence>
<protein>
    <submittedName>
        <fullName evidence="9">Transposon Ty3-I Gag-Pol polyprotein</fullName>
    </submittedName>
</protein>
<dbReference type="InterPro" id="IPR043502">
    <property type="entry name" value="DNA/RNA_pol_sf"/>
</dbReference>
<dbReference type="InterPro" id="IPR001969">
    <property type="entry name" value="Aspartic_peptidase_AS"/>
</dbReference>
<feature type="compositionally biased region" description="Gly residues" evidence="7">
    <location>
        <begin position="158"/>
        <end position="167"/>
    </location>
</feature>
<dbReference type="Gene3D" id="3.30.70.270">
    <property type="match status" value="2"/>
</dbReference>
<keyword evidence="2" id="KW-0548">Nucleotidyltransferase</keyword>
<dbReference type="Gene3D" id="3.30.420.10">
    <property type="entry name" value="Ribonuclease H-like superfamily/Ribonuclease H"/>
    <property type="match status" value="1"/>
</dbReference>
<comment type="caution">
    <text evidence="9">The sequence shown here is derived from an EMBL/GenBank/DDBJ whole genome shotgun (WGS) entry which is preliminary data.</text>
</comment>
<feature type="region of interest" description="Disordered" evidence="7">
    <location>
        <begin position="141"/>
        <end position="167"/>
    </location>
</feature>
<dbReference type="Pfam" id="PF03732">
    <property type="entry name" value="Retrotrans_gag"/>
    <property type="match status" value="1"/>
</dbReference>
<name>A0A438J8B7_VITVI</name>
<keyword evidence="5" id="KW-0378">Hydrolase</keyword>
<dbReference type="PANTHER" id="PTHR37984">
    <property type="entry name" value="PROTEIN CBG26694"/>
    <property type="match status" value="1"/>
</dbReference>
<keyword evidence="1" id="KW-0808">Transferase</keyword>
<dbReference type="GO" id="GO:0004190">
    <property type="term" value="F:aspartic-type endopeptidase activity"/>
    <property type="evidence" value="ECO:0007669"/>
    <property type="project" value="InterPro"/>
</dbReference>
<keyword evidence="4" id="KW-0255">Endonuclease</keyword>
<dbReference type="InterPro" id="IPR021109">
    <property type="entry name" value="Peptidase_aspartic_dom_sf"/>
</dbReference>
<dbReference type="Gene3D" id="3.10.10.10">
    <property type="entry name" value="HIV Type 1 Reverse Transcriptase, subunit A, domain 1"/>
    <property type="match status" value="1"/>
</dbReference>
<dbReference type="AlphaFoldDB" id="A0A438J8B7"/>
<dbReference type="GO" id="GO:0004519">
    <property type="term" value="F:endonuclease activity"/>
    <property type="evidence" value="ECO:0007669"/>
    <property type="project" value="UniProtKB-KW"/>
</dbReference>
<keyword evidence="3" id="KW-0540">Nuclease</keyword>
<dbReference type="CDD" id="cd00303">
    <property type="entry name" value="retropepsin_like"/>
    <property type="match status" value="1"/>
</dbReference>
<gene>
    <name evidence="9" type="primary">TY3B-I_89</name>
    <name evidence="9" type="ORF">CK203_020218</name>
</gene>
<dbReference type="InterPro" id="IPR050951">
    <property type="entry name" value="Retrovirus_Pol_polyprotein"/>
</dbReference>
<evidence type="ECO:0000256" key="3">
    <source>
        <dbReference type="ARBA" id="ARBA00022722"/>
    </source>
</evidence>
<dbReference type="Gene3D" id="2.40.70.10">
    <property type="entry name" value="Acid Proteases"/>
    <property type="match status" value="1"/>
</dbReference>
<evidence type="ECO:0000256" key="6">
    <source>
        <dbReference type="ARBA" id="ARBA00022918"/>
    </source>
</evidence>
<dbReference type="InterPro" id="IPR043128">
    <property type="entry name" value="Rev_trsase/Diguanyl_cyclase"/>
</dbReference>
<dbReference type="InterPro" id="IPR012337">
    <property type="entry name" value="RNaseH-like_sf"/>
</dbReference>
<dbReference type="PROSITE" id="PS00141">
    <property type="entry name" value="ASP_PROTEASE"/>
    <property type="match status" value="1"/>
</dbReference>
<dbReference type="InterPro" id="IPR036397">
    <property type="entry name" value="RNaseH_sf"/>
</dbReference>
<evidence type="ECO:0000256" key="4">
    <source>
        <dbReference type="ARBA" id="ARBA00022759"/>
    </source>
</evidence>
<dbReference type="EMBL" id="QGNW01000057">
    <property type="protein sequence ID" value="RVX05187.1"/>
    <property type="molecule type" value="Genomic_DNA"/>
</dbReference>
<dbReference type="InterPro" id="IPR001584">
    <property type="entry name" value="Integrase_cat-core"/>
</dbReference>
<dbReference type="InterPro" id="IPR000477">
    <property type="entry name" value="RT_dom"/>
</dbReference>
<dbReference type="CDD" id="cd01647">
    <property type="entry name" value="RT_LTR"/>
    <property type="match status" value="1"/>
</dbReference>
<keyword evidence="6" id="KW-0695">RNA-directed DNA polymerase</keyword>
<evidence type="ECO:0000313" key="10">
    <source>
        <dbReference type="Proteomes" id="UP000288805"/>
    </source>
</evidence>
<dbReference type="SUPFAM" id="SSF50630">
    <property type="entry name" value="Acid proteases"/>
    <property type="match status" value="1"/>
</dbReference>
<dbReference type="Pfam" id="PF00078">
    <property type="entry name" value="RVT_1"/>
    <property type="match status" value="1"/>
</dbReference>
<evidence type="ECO:0000313" key="9">
    <source>
        <dbReference type="EMBL" id="RVX05187.1"/>
    </source>
</evidence>
<accession>A0A438J8B7</accession>
<evidence type="ECO:0000259" key="8">
    <source>
        <dbReference type="PROSITE" id="PS50994"/>
    </source>
</evidence>
<sequence length="776" mass="88661">MEHYFEAIALTDEATKVRTATLYLTNNATLWWRRRFAYIEKGTCTIDTWDAFKREIKRQFYPEDVAYLARKNMKRLKHTGSIREYVKEFSTLMLEIPNMFEEELLFNFMHNLQSWAKQKLRRRGVQDLATTMAVVESLVDYKREDSSKPKPQSKGNHAKGGGRQGIKGGDAQVGSLQLLNALKAKPMPKMPQSKGLMYVEAFVNGKATKALVDTGATRNFVSEDEAKRLELQASKEGGWLKAVNSAAKPSHEVVRGVTMHIGSWEGRVDFTVALMDDFKMEEKPCMVPTVIEGTPKTPMLSAMQVKKGLKKKEVTYLATLKEERDDGSKGPMPKEIEGVLDEFKDVMSPELPKRLPPRREKDHKIELEPGARPPAMGPYRMAPPELEELRRQLKELLDAGFIQPSKAPYGAPILFQKKHDGFRRMCIDYWALNKVTVKNKYPIPLIADLFNQLGRARYFTKLDLRSGYYQVRIAEGDELKTTCVTRRNASFSNEEVSFLGHRIKDGKLMMDDSKFIKGYSTRAAPFTDLLKKNKAWEWDERCQQAFEDLKKAVMEEPVLALPDHTKKKLSPKQARWQDFLAEFDYTLEYKPGSANHVANALSLAKSLIALAHEGKTKRFRWRTTYSTLRGGNSTCLNEVEAYVRTCLVCQQDKVEQRQPRGLLEPLPIAERPWDGFTMDFIIGLPKLEDNGSIIVVVDRFSKYATFIAAPIDCTAEETTRLFLKHVVKYWGLPKYIINDRDPRSLGSFGRSSSSLWGWSFTSPQAFTHRQMGKLRG</sequence>
<dbReference type="Pfam" id="PF13975">
    <property type="entry name" value="gag-asp_proteas"/>
    <property type="match status" value="1"/>
</dbReference>
<reference evidence="9 10" key="1">
    <citation type="journal article" date="2018" name="PLoS Genet.">
        <title>Population sequencing reveals clonal diversity and ancestral inbreeding in the grapevine cultivar Chardonnay.</title>
        <authorList>
            <person name="Roach M.J."/>
            <person name="Johnson D.L."/>
            <person name="Bohlmann J."/>
            <person name="van Vuuren H.J."/>
            <person name="Jones S.J."/>
            <person name="Pretorius I.S."/>
            <person name="Schmidt S.A."/>
            <person name="Borneman A.R."/>
        </authorList>
    </citation>
    <scope>NUCLEOTIDE SEQUENCE [LARGE SCALE GENOMIC DNA]</scope>
    <source>
        <strain evidence="10">cv. Chardonnay</strain>
        <tissue evidence="9">Leaf</tissue>
    </source>
</reference>
<proteinExistence type="predicted"/>
<evidence type="ECO:0000256" key="5">
    <source>
        <dbReference type="ARBA" id="ARBA00022801"/>
    </source>
</evidence>
<dbReference type="GO" id="GO:0015074">
    <property type="term" value="P:DNA integration"/>
    <property type="evidence" value="ECO:0007669"/>
    <property type="project" value="InterPro"/>
</dbReference>
<dbReference type="SUPFAM" id="SSF56672">
    <property type="entry name" value="DNA/RNA polymerases"/>
    <property type="match status" value="1"/>
</dbReference>
<dbReference type="GO" id="GO:0003676">
    <property type="term" value="F:nucleic acid binding"/>
    <property type="evidence" value="ECO:0007669"/>
    <property type="project" value="InterPro"/>
</dbReference>